<keyword evidence="3" id="KW-1185">Reference proteome</keyword>
<sequence length="392" mass="42203">MKKAIRFTAIFLTMALFTLLFTACQKAEKTNVNDSTVAVTEEAKENGDNASDENKVKEVAANGNTTSDKVLEDGIIKILYGSSLCGIPLHIAKQLQFFEGEGLVEGVDYEYVTSSTPGVEMLSTKQADVSFGLVAAMLAPLDNGLEAKTVLGIHTGCIQIIAGAGSGIKSVADLKGKRIGVTQLASSDHIVTQRALASEGIGSTADNMEVEFIVYDKDNLPIALKEGAVDAIAIGDPKATILVNEGTGISIFNSATSELLKDEYCCALWARNETIEKQPNKLAKIVTAIQKASVWVDQNKELAAEIQLDNEWLVGDLEIDIATIKHFKYLPSVSGVKEALTRNIFDMKDLGLIRKDTDAEQLSRTSFARLEGVADELTDKVEPPVDPALHLK</sequence>
<reference evidence="2 3" key="1">
    <citation type="submission" date="2016-10" db="EMBL/GenBank/DDBJ databases">
        <authorList>
            <person name="de Groot N.N."/>
        </authorList>
    </citation>
    <scope>NUCLEOTIDE SEQUENCE [LARGE SCALE GENOMIC DNA]</scope>
    <source>
        <strain evidence="2 3">DSM 1283</strain>
    </source>
</reference>
<proteinExistence type="predicted"/>
<name>A0A1I5GT05_9FIRM</name>
<accession>A0A1I5GT05</accession>
<dbReference type="PANTHER" id="PTHR30024:SF42">
    <property type="entry name" value="ALIPHATIC SULFONATES-BINDING PROTEIN-RELATED"/>
    <property type="match status" value="1"/>
</dbReference>
<dbReference type="Gene3D" id="3.40.190.10">
    <property type="entry name" value="Periplasmic binding protein-like II"/>
    <property type="match status" value="2"/>
</dbReference>
<dbReference type="PANTHER" id="PTHR30024">
    <property type="entry name" value="ALIPHATIC SULFONATES-BINDING PROTEIN-RELATED"/>
    <property type="match status" value="1"/>
</dbReference>
<dbReference type="RefSeq" id="WP_170848002.1">
    <property type="nucleotide sequence ID" value="NZ_BAABFM010000004.1"/>
</dbReference>
<feature type="signal peptide" evidence="1">
    <location>
        <begin position="1"/>
        <end position="27"/>
    </location>
</feature>
<dbReference type="SUPFAM" id="SSF53850">
    <property type="entry name" value="Periplasmic binding protein-like II"/>
    <property type="match status" value="1"/>
</dbReference>
<keyword evidence="1" id="KW-0732">Signal</keyword>
<dbReference type="Pfam" id="PF13379">
    <property type="entry name" value="NMT1_2"/>
    <property type="match status" value="1"/>
</dbReference>
<evidence type="ECO:0000313" key="3">
    <source>
        <dbReference type="Proteomes" id="UP000198806"/>
    </source>
</evidence>
<evidence type="ECO:0000313" key="2">
    <source>
        <dbReference type="EMBL" id="SFO38986.1"/>
    </source>
</evidence>
<dbReference type="STRING" id="1527.SAMN04489757_12220"/>
<protein>
    <submittedName>
        <fullName evidence="2">NitT/TauT family transport system substrate-binding protein</fullName>
    </submittedName>
</protein>
<dbReference type="EMBL" id="FOWD01000022">
    <property type="protein sequence ID" value="SFO38986.1"/>
    <property type="molecule type" value="Genomic_DNA"/>
</dbReference>
<dbReference type="PROSITE" id="PS51257">
    <property type="entry name" value="PROKAR_LIPOPROTEIN"/>
    <property type="match status" value="1"/>
</dbReference>
<gene>
    <name evidence="2" type="ORF">SAMN04489757_12220</name>
</gene>
<feature type="chain" id="PRO_5011733837" evidence="1">
    <location>
        <begin position="28"/>
        <end position="392"/>
    </location>
</feature>
<organism evidence="2 3">
    <name type="scientific">Anaerocolumna aminovalerica</name>
    <dbReference type="NCBI Taxonomy" id="1527"/>
    <lineage>
        <taxon>Bacteria</taxon>
        <taxon>Bacillati</taxon>
        <taxon>Bacillota</taxon>
        <taxon>Clostridia</taxon>
        <taxon>Lachnospirales</taxon>
        <taxon>Lachnospiraceae</taxon>
        <taxon>Anaerocolumna</taxon>
    </lineage>
</organism>
<dbReference type="Proteomes" id="UP000198806">
    <property type="component" value="Unassembled WGS sequence"/>
</dbReference>
<evidence type="ECO:0000256" key="1">
    <source>
        <dbReference type="SAM" id="SignalP"/>
    </source>
</evidence>
<dbReference type="AlphaFoldDB" id="A0A1I5GT05"/>